<dbReference type="WBParaSite" id="ACRNAN_scaffold19789.g31853.t1">
    <property type="protein sequence ID" value="ACRNAN_scaffold19789.g31853.t1"/>
    <property type="gene ID" value="ACRNAN_scaffold19789.g31853"/>
</dbReference>
<protein>
    <submittedName>
        <fullName evidence="2">Uncharacterized protein</fullName>
    </submittedName>
</protein>
<dbReference type="Proteomes" id="UP000887540">
    <property type="component" value="Unplaced"/>
</dbReference>
<accession>A0A914D653</accession>
<organism evidence="1 2">
    <name type="scientific">Acrobeloides nanus</name>
    <dbReference type="NCBI Taxonomy" id="290746"/>
    <lineage>
        <taxon>Eukaryota</taxon>
        <taxon>Metazoa</taxon>
        <taxon>Ecdysozoa</taxon>
        <taxon>Nematoda</taxon>
        <taxon>Chromadorea</taxon>
        <taxon>Rhabditida</taxon>
        <taxon>Tylenchina</taxon>
        <taxon>Cephalobomorpha</taxon>
        <taxon>Cephaloboidea</taxon>
        <taxon>Cephalobidae</taxon>
        <taxon>Acrobeloides</taxon>
    </lineage>
</organism>
<proteinExistence type="predicted"/>
<name>A0A914D653_9BILA</name>
<reference evidence="2" key="1">
    <citation type="submission" date="2022-11" db="UniProtKB">
        <authorList>
            <consortium name="WormBaseParasite"/>
        </authorList>
    </citation>
    <scope>IDENTIFICATION</scope>
</reference>
<evidence type="ECO:0000313" key="2">
    <source>
        <dbReference type="WBParaSite" id="ACRNAN_scaffold19789.g31853.t1"/>
    </source>
</evidence>
<sequence>MSKNVRKLPIMLVPYVKLIQEENCFETQKFEAVEKHQIGSKNKESKFKLNTLPNAQNYTIKHFKIANDSFESNSKKDKLKKNIAANQKQTLSIGNGTPDPMESLTQDPWGPEVRVPGLIFGLWLRSRAFAPK</sequence>
<dbReference type="AlphaFoldDB" id="A0A914D653"/>
<evidence type="ECO:0000313" key="1">
    <source>
        <dbReference type="Proteomes" id="UP000887540"/>
    </source>
</evidence>
<keyword evidence="1" id="KW-1185">Reference proteome</keyword>